<protein>
    <submittedName>
        <fullName evidence="4">FecR family protein</fullName>
    </submittedName>
</protein>
<name>A0A1M5CLB5_9BACT</name>
<keyword evidence="1" id="KW-0472">Membrane</keyword>
<feature type="transmembrane region" description="Helical" evidence="1">
    <location>
        <begin position="81"/>
        <end position="103"/>
    </location>
</feature>
<dbReference type="PANTHER" id="PTHR30273">
    <property type="entry name" value="PERIPLASMIC SIGNAL SENSOR AND SIGMA FACTOR ACTIVATOR FECR-RELATED"/>
    <property type="match status" value="1"/>
</dbReference>
<proteinExistence type="predicted"/>
<feature type="domain" description="FecR protein" evidence="2">
    <location>
        <begin position="117"/>
        <end position="211"/>
    </location>
</feature>
<dbReference type="RefSeq" id="WP_073002446.1">
    <property type="nucleotide sequence ID" value="NZ_FQUM01000006.1"/>
</dbReference>
<gene>
    <name evidence="4" type="ORF">SAMN05444274_106176</name>
</gene>
<dbReference type="Pfam" id="PF16344">
    <property type="entry name" value="FecR_C"/>
    <property type="match status" value="1"/>
</dbReference>
<reference evidence="4 5" key="1">
    <citation type="submission" date="2016-11" db="EMBL/GenBank/DDBJ databases">
        <authorList>
            <person name="Jaros S."/>
            <person name="Januszkiewicz K."/>
            <person name="Wedrychowicz H."/>
        </authorList>
    </citation>
    <scope>NUCLEOTIDE SEQUENCE [LARGE SCALE GENOMIC DNA]</scope>
    <source>
        <strain evidence="4 5">DSM 26910</strain>
    </source>
</reference>
<dbReference type="OrthoDB" id="676789at2"/>
<keyword evidence="1" id="KW-0812">Transmembrane</keyword>
<dbReference type="PANTHER" id="PTHR30273:SF2">
    <property type="entry name" value="PROTEIN FECR"/>
    <property type="match status" value="1"/>
</dbReference>
<dbReference type="Gene3D" id="2.60.120.1440">
    <property type="match status" value="1"/>
</dbReference>
<dbReference type="STRING" id="1484053.SAMN05444274_106176"/>
<dbReference type="Proteomes" id="UP000184164">
    <property type="component" value="Unassembled WGS sequence"/>
</dbReference>
<keyword evidence="1" id="KW-1133">Transmembrane helix</keyword>
<evidence type="ECO:0000313" key="4">
    <source>
        <dbReference type="EMBL" id="SHF55565.1"/>
    </source>
</evidence>
<sequence>MGNNNENKIEEFVGYLHGEDDASFGGEHSDSNELNDVRKIFSLRKKVKQTLLLKTGQEAWTNVEQRMKSHRTFRVKKNLNYFRYAAAILAIVTLTGVLAVLFFQSPFNKGKEIVTEIISGMGEMKEVVLPDGTVVGLGSNTVIKYSSSFGRNSREVVFSGEAMFNVKKDETSPFFVKMGDARIQVLGTKFLVTSFAKVNRNEVVLLEGNVQYKRNNHNISMSAGERITDDLILGNVVSNQVDVSRYVEWTAGKVYLDNDLLEYLVFLMEQWYGIPFEFGSEDIKDYCFSGVINKNKTLEYNLNIISLTNKIKFKQDENRIIVKKRA</sequence>
<evidence type="ECO:0000259" key="3">
    <source>
        <dbReference type="Pfam" id="PF16344"/>
    </source>
</evidence>
<dbReference type="Pfam" id="PF04773">
    <property type="entry name" value="FecR"/>
    <property type="match status" value="1"/>
</dbReference>
<dbReference type="PIRSF" id="PIRSF018266">
    <property type="entry name" value="FecR"/>
    <property type="match status" value="1"/>
</dbReference>
<dbReference type="InterPro" id="IPR006860">
    <property type="entry name" value="FecR"/>
</dbReference>
<evidence type="ECO:0000313" key="5">
    <source>
        <dbReference type="Proteomes" id="UP000184164"/>
    </source>
</evidence>
<evidence type="ECO:0000259" key="2">
    <source>
        <dbReference type="Pfam" id="PF04773"/>
    </source>
</evidence>
<dbReference type="AlphaFoldDB" id="A0A1M5CLB5"/>
<dbReference type="InterPro" id="IPR012373">
    <property type="entry name" value="Ferrdict_sens_TM"/>
</dbReference>
<organism evidence="4 5">
    <name type="scientific">Mariniphaga anaerophila</name>
    <dbReference type="NCBI Taxonomy" id="1484053"/>
    <lineage>
        <taxon>Bacteria</taxon>
        <taxon>Pseudomonadati</taxon>
        <taxon>Bacteroidota</taxon>
        <taxon>Bacteroidia</taxon>
        <taxon>Marinilabiliales</taxon>
        <taxon>Prolixibacteraceae</taxon>
        <taxon>Mariniphaga</taxon>
    </lineage>
</organism>
<dbReference type="EMBL" id="FQUM01000006">
    <property type="protein sequence ID" value="SHF55565.1"/>
    <property type="molecule type" value="Genomic_DNA"/>
</dbReference>
<dbReference type="Gene3D" id="3.55.50.30">
    <property type="match status" value="1"/>
</dbReference>
<evidence type="ECO:0000256" key="1">
    <source>
        <dbReference type="SAM" id="Phobius"/>
    </source>
</evidence>
<keyword evidence="5" id="KW-1185">Reference proteome</keyword>
<feature type="domain" description="Protein FecR C-terminal" evidence="3">
    <location>
        <begin position="255"/>
        <end position="322"/>
    </location>
</feature>
<dbReference type="InterPro" id="IPR032508">
    <property type="entry name" value="FecR_C"/>
</dbReference>
<accession>A0A1M5CLB5</accession>
<dbReference type="GO" id="GO:0016989">
    <property type="term" value="F:sigma factor antagonist activity"/>
    <property type="evidence" value="ECO:0007669"/>
    <property type="project" value="TreeGrafter"/>
</dbReference>